<dbReference type="GO" id="GO:0008270">
    <property type="term" value="F:zinc ion binding"/>
    <property type="evidence" value="ECO:0007669"/>
    <property type="project" value="InterPro"/>
</dbReference>
<dbReference type="GO" id="GO:0003677">
    <property type="term" value="F:DNA binding"/>
    <property type="evidence" value="ECO:0007669"/>
    <property type="project" value="InterPro"/>
</dbReference>
<dbReference type="InterPro" id="IPR053187">
    <property type="entry name" value="Notoamide_regulator"/>
</dbReference>
<proteinExistence type="predicted"/>
<sequence length="621" mass="70657">MAYDLIREIEVLRGDNTTLQNRNREIEQSASEVDSLNRGLREEGAYQRIILQTIGSNGHDREIIKKLRAGESHQSIADWLVHRNPDLGTLGAESSTHRELVDIVKIFEAQCQGDDGLERFSPETSLELRWTKVCTSQKLVGHLFDLYFTWVHPVHMLFNEMDFKVEFRHDLDTYCSPSLVNAICAMACHLLDGENARDRRNVVDSATLRDGFMAEARTTLTPENFHHMTSIQSFAIMYLVELSSGKARSAVGYLRSAVENLKASGGPQQSEGAKEITFWGIQTLNTSWKGTTFQRMWAPPAPQKPVFQNIRLDADDRVWRFYRHPGDERELPFRPSYAIITACQQAQLFSIIDESIGLYCGARGKVSAANVLEVYEKYMTWKEDLPDLIANISEGDQPLPHILYLQYVRSGSTGRIELTICSVQYHTALVQHFSPLLHCGFFTDSDLAELRQIVVFHARSGVEPLEHSRRLYSSRFSLPLMSFCLIHLCDALVRYSPHLPPASQTARFCLDVLHQTRLGFALCGPLQLLFHRTAQECGVQLPPEMSDNVDSFNHYVVDDILDACTRLSYTQPLDQILHHIDPDIAQDWSGEWENQIKSRKGKVRRESSSGRYLQVANILND</sequence>
<reference evidence="3" key="1">
    <citation type="submission" date="2022-11" db="EMBL/GenBank/DDBJ databases">
        <title>Chromosomal genome sequence assembly and mating type (MAT) locus characterization of the leprose asexual lichenized fungus Lepraria neglecta (Nyl.) Erichsen.</title>
        <authorList>
            <person name="Allen J.L."/>
            <person name="Pfeffer B."/>
        </authorList>
    </citation>
    <scope>NUCLEOTIDE SEQUENCE</scope>
    <source>
        <strain evidence="3">Allen 5258</strain>
    </source>
</reference>
<dbReference type="PANTHER" id="PTHR47256:SF1">
    <property type="entry name" value="ZN(II)2CYS6 TRANSCRIPTION FACTOR (EUROFUNG)"/>
    <property type="match status" value="1"/>
</dbReference>
<protein>
    <recommendedName>
        <fullName evidence="2">Xylanolytic transcriptional activator regulatory domain-containing protein</fullName>
    </recommendedName>
</protein>
<dbReference type="GO" id="GO:0006351">
    <property type="term" value="P:DNA-templated transcription"/>
    <property type="evidence" value="ECO:0007669"/>
    <property type="project" value="InterPro"/>
</dbReference>
<keyword evidence="1" id="KW-0539">Nucleus</keyword>
<dbReference type="AlphaFoldDB" id="A0AAD9Z7L0"/>
<dbReference type="Proteomes" id="UP001276659">
    <property type="component" value="Unassembled WGS sequence"/>
</dbReference>
<evidence type="ECO:0000313" key="4">
    <source>
        <dbReference type="Proteomes" id="UP001276659"/>
    </source>
</evidence>
<dbReference type="Pfam" id="PF04082">
    <property type="entry name" value="Fungal_trans"/>
    <property type="match status" value="1"/>
</dbReference>
<comment type="caution">
    <text evidence="3">The sequence shown here is derived from an EMBL/GenBank/DDBJ whole genome shotgun (WGS) entry which is preliminary data.</text>
</comment>
<evidence type="ECO:0000313" key="3">
    <source>
        <dbReference type="EMBL" id="KAK3171277.1"/>
    </source>
</evidence>
<name>A0AAD9Z7L0_9LECA</name>
<keyword evidence="4" id="KW-1185">Reference proteome</keyword>
<dbReference type="CDD" id="cd12148">
    <property type="entry name" value="fungal_TF_MHR"/>
    <property type="match status" value="1"/>
</dbReference>
<gene>
    <name evidence="3" type="ORF">OEA41_003361</name>
</gene>
<dbReference type="InterPro" id="IPR007219">
    <property type="entry name" value="XnlR_reg_dom"/>
</dbReference>
<dbReference type="PANTHER" id="PTHR47256">
    <property type="entry name" value="ZN(II)2CYS6 TRANSCRIPTION FACTOR (EUROFUNG)-RELATED"/>
    <property type="match status" value="1"/>
</dbReference>
<organism evidence="3 4">
    <name type="scientific">Lepraria neglecta</name>
    <dbReference type="NCBI Taxonomy" id="209136"/>
    <lineage>
        <taxon>Eukaryota</taxon>
        <taxon>Fungi</taxon>
        <taxon>Dikarya</taxon>
        <taxon>Ascomycota</taxon>
        <taxon>Pezizomycotina</taxon>
        <taxon>Lecanoromycetes</taxon>
        <taxon>OSLEUM clade</taxon>
        <taxon>Lecanoromycetidae</taxon>
        <taxon>Lecanorales</taxon>
        <taxon>Lecanorineae</taxon>
        <taxon>Stereocaulaceae</taxon>
        <taxon>Lepraria</taxon>
    </lineage>
</organism>
<evidence type="ECO:0000259" key="2">
    <source>
        <dbReference type="Pfam" id="PF04082"/>
    </source>
</evidence>
<feature type="domain" description="Xylanolytic transcriptional activator regulatory" evidence="2">
    <location>
        <begin position="145"/>
        <end position="277"/>
    </location>
</feature>
<evidence type="ECO:0000256" key="1">
    <source>
        <dbReference type="ARBA" id="ARBA00023242"/>
    </source>
</evidence>
<dbReference type="EMBL" id="JASNWA010000008">
    <property type="protein sequence ID" value="KAK3171277.1"/>
    <property type="molecule type" value="Genomic_DNA"/>
</dbReference>
<accession>A0AAD9Z7L0</accession>